<gene>
    <name evidence="1" type="ORF">Q3M24_11865</name>
</gene>
<proteinExistence type="predicted"/>
<dbReference type="EMBL" id="CP159373">
    <property type="protein sequence ID" value="XCN71017.1"/>
    <property type="molecule type" value="Genomic_DNA"/>
</dbReference>
<accession>A0AAU8LQ34</accession>
<reference evidence="1" key="1">
    <citation type="journal article" date="2024" name="Syst. Appl. Microbiol.">
        <title>First single-strain enrichments of Electrothrix cable bacteria, description of E. aestuarii sp. nov. and E. rattekaaiensis sp. nov., and proposal of a cable bacteria taxonomy following the rules of the SeqCode.</title>
        <authorList>
            <person name="Plum-Jensen L.E."/>
            <person name="Schramm A."/>
            <person name="Marshall I.P.G."/>
        </authorList>
    </citation>
    <scope>NUCLEOTIDE SEQUENCE</scope>
    <source>
        <strain evidence="1">Rat1</strain>
    </source>
</reference>
<evidence type="ECO:0000313" key="1">
    <source>
        <dbReference type="EMBL" id="XCN71017.1"/>
    </source>
</evidence>
<organism evidence="1">
    <name type="scientific">Candidatus Electrothrix aestuarii</name>
    <dbReference type="NCBI Taxonomy" id="3062594"/>
    <lineage>
        <taxon>Bacteria</taxon>
        <taxon>Pseudomonadati</taxon>
        <taxon>Thermodesulfobacteriota</taxon>
        <taxon>Desulfobulbia</taxon>
        <taxon>Desulfobulbales</taxon>
        <taxon>Desulfobulbaceae</taxon>
        <taxon>Candidatus Electrothrix</taxon>
    </lineage>
</organism>
<dbReference type="KEGG" id="eaj:Q3M24_11865"/>
<sequence length="65" mass="7226">MWGTARSSAGAARKVVEILKSHNHLLEPKISRGAKKDSVLGMNDKKSREWWEVHPESSGNILDEG</sequence>
<reference evidence="1" key="2">
    <citation type="submission" date="2024-06" db="EMBL/GenBank/DDBJ databases">
        <authorList>
            <person name="Plum-Jensen L.E."/>
            <person name="Schramm A."/>
            <person name="Marshall I.P.G."/>
        </authorList>
    </citation>
    <scope>NUCLEOTIDE SEQUENCE</scope>
    <source>
        <strain evidence="1">Rat1</strain>
    </source>
</reference>
<name>A0AAU8LQ34_9BACT</name>
<protein>
    <submittedName>
        <fullName evidence="1">Uncharacterized protein</fullName>
    </submittedName>
</protein>
<dbReference type="AlphaFoldDB" id="A0AAU8LQ34"/>